<dbReference type="KEGG" id="srub:C2R22_07425"/>
<dbReference type="Proteomes" id="UP000236584">
    <property type="component" value="Chromosome"/>
</dbReference>
<reference evidence="2 3" key="1">
    <citation type="submission" date="2018-01" db="EMBL/GenBank/DDBJ databases">
        <title>Complete genome sequence of Salinigranum rubrum GX10T, an extremely halophilic archaeon isolated from a marine solar saltern.</title>
        <authorList>
            <person name="Han S."/>
        </authorList>
    </citation>
    <scope>NUCLEOTIDE SEQUENCE [LARGE SCALE GENOMIC DNA]</scope>
    <source>
        <strain evidence="2 3">GX10</strain>
    </source>
</reference>
<evidence type="ECO:0000256" key="1">
    <source>
        <dbReference type="SAM" id="Phobius"/>
    </source>
</evidence>
<accession>A0A2I8VHZ3</accession>
<evidence type="ECO:0000313" key="2">
    <source>
        <dbReference type="EMBL" id="AUV81504.1"/>
    </source>
</evidence>
<gene>
    <name evidence="2" type="ORF">C2R22_07425</name>
</gene>
<dbReference type="GeneID" id="35591909"/>
<feature type="transmembrane region" description="Helical" evidence="1">
    <location>
        <begin position="12"/>
        <end position="37"/>
    </location>
</feature>
<proteinExistence type="predicted"/>
<dbReference type="OrthoDB" id="125215at2157"/>
<dbReference type="Pfam" id="PF23958">
    <property type="entry name" value="DUF7287"/>
    <property type="match status" value="1"/>
</dbReference>
<protein>
    <submittedName>
        <fullName evidence="2">Uncharacterized protein</fullName>
    </submittedName>
</protein>
<keyword evidence="1" id="KW-1133">Transmembrane helix</keyword>
<dbReference type="RefSeq" id="WP_103425192.1">
    <property type="nucleotide sequence ID" value="NZ_CP026309.1"/>
</dbReference>
<evidence type="ECO:0000313" key="3">
    <source>
        <dbReference type="Proteomes" id="UP000236584"/>
    </source>
</evidence>
<keyword evidence="1" id="KW-0812">Transmembrane</keyword>
<dbReference type="EMBL" id="CP026309">
    <property type="protein sequence ID" value="AUV81504.1"/>
    <property type="molecule type" value="Genomic_DNA"/>
</dbReference>
<keyword evidence="3" id="KW-1185">Reference proteome</keyword>
<keyword evidence="1" id="KW-0472">Membrane</keyword>
<organism evidence="2 3">
    <name type="scientific">Salinigranum rubrum</name>
    <dbReference type="NCBI Taxonomy" id="755307"/>
    <lineage>
        <taxon>Archaea</taxon>
        <taxon>Methanobacteriati</taxon>
        <taxon>Methanobacteriota</taxon>
        <taxon>Stenosarchaea group</taxon>
        <taxon>Halobacteria</taxon>
        <taxon>Halobacteriales</taxon>
        <taxon>Haloferacaceae</taxon>
        <taxon>Salinigranum</taxon>
    </lineage>
</organism>
<sequence>MSRRDRDRGQTTIDFAVGATLFLLTMAFVFVFVPVMFEPFATSQSDPLVADRVANRLATDVLGTPANPYVLNATCTTAFFANSAPPSGCSYAYDTASDHPNLALGVDAETRINVTVVDSAGSVAFGAGADRTNARDVITAQRRVLYDGQSYDLFVRVW</sequence>
<dbReference type="AlphaFoldDB" id="A0A2I8VHZ3"/>
<dbReference type="InterPro" id="IPR056613">
    <property type="entry name" value="DUF7287"/>
</dbReference>
<name>A0A2I8VHZ3_9EURY</name>